<dbReference type="InterPro" id="IPR000383">
    <property type="entry name" value="Xaa-Pro-like_dom"/>
</dbReference>
<evidence type="ECO:0000256" key="2">
    <source>
        <dbReference type="SAM" id="MobiDB-lite"/>
    </source>
</evidence>
<gene>
    <name evidence="4" type="ORF">G5C60_29315</name>
</gene>
<comment type="caution">
    <text evidence="4">The sequence shown here is derived from an EMBL/GenBank/DDBJ whole genome shotgun (WGS) entry which is preliminary data.</text>
</comment>
<dbReference type="Gene3D" id="2.60.120.260">
    <property type="entry name" value="Galactose-binding domain-like"/>
    <property type="match status" value="1"/>
</dbReference>
<dbReference type="InterPro" id="IPR005674">
    <property type="entry name" value="CocE/Ser_esterase"/>
</dbReference>
<dbReference type="SUPFAM" id="SSF49785">
    <property type="entry name" value="Galactose-binding domain-like"/>
    <property type="match status" value="1"/>
</dbReference>
<evidence type="ECO:0000259" key="3">
    <source>
        <dbReference type="SMART" id="SM00939"/>
    </source>
</evidence>
<protein>
    <submittedName>
        <fullName evidence="4">CocE/NonD family hydrolase</fullName>
    </submittedName>
</protein>
<dbReference type="Pfam" id="PF02129">
    <property type="entry name" value="Peptidase_S15"/>
    <property type="match status" value="1"/>
</dbReference>
<dbReference type="PANTHER" id="PTHR43056">
    <property type="entry name" value="PEPTIDASE S9 PROLYL OLIGOPEPTIDASE"/>
    <property type="match status" value="1"/>
</dbReference>
<dbReference type="InterPro" id="IPR050585">
    <property type="entry name" value="Xaa-Pro_dipeptidyl-ppase/CocE"/>
</dbReference>
<feature type="region of interest" description="Disordered" evidence="2">
    <location>
        <begin position="550"/>
        <end position="571"/>
    </location>
</feature>
<dbReference type="Gene3D" id="3.40.50.1820">
    <property type="entry name" value="alpha/beta hydrolase"/>
    <property type="match status" value="1"/>
</dbReference>
<evidence type="ECO:0000313" key="5">
    <source>
        <dbReference type="Proteomes" id="UP000472335"/>
    </source>
</evidence>
<dbReference type="AlphaFoldDB" id="A0A6G4VCQ0"/>
<accession>A0A6G4VCQ0</accession>
<dbReference type="RefSeq" id="WP_165263941.1">
    <property type="nucleotide sequence ID" value="NZ_JAAKZY010000109.1"/>
</dbReference>
<dbReference type="GO" id="GO:0008239">
    <property type="term" value="F:dipeptidyl-peptidase activity"/>
    <property type="evidence" value="ECO:0007669"/>
    <property type="project" value="InterPro"/>
</dbReference>
<feature type="domain" description="Xaa-Pro dipeptidyl-peptidase C-terminal" evidence="3">
    <location>
        <begin position="313"/>
        <end position="553"/>
    </location>
</feature>
<dbReference type="Pfam" id="PF08530">
    <property type="entry name" value="PepX_C"/>
    <property type="match status" value="1"/>
</dbReference>
<dbReference type="Proteomes" id="UP000472335">
    <property type="component" value="Unassembled WGS sequence"/>
</dbReference>
<dbReference type="Gene3D" id="1.10.3020.10">
    <property type="entry name" value="alpha-amino acid ester hydrolase ( Helical cap domain)"/>
    <property type="match status" value="1"/>
</dbReference>
<dbReference type="InterPro" id="IPR029058">
    <property type="entry name" value="AB_hydrolase_fold"/>
</dbReference>
<proteinExistence type="predicted"/>
<dbReference type="InterPro" id="IPR013736">
    <property type="entry name" value="Xaa-Pro_dipept_C"/>
</dbReference>
<dbReference type="SMART" id="SM00939">
    <property type="entry name" value="PepX_C"/>
    <property type="match status" value="1"/>
</dbReference>
<dbReference type="SUPFAM" id="SSF53474">
    <property type="entry name" value="alpha/beta-Hydrolases"/>
    <property type="match status" value="1"/>
</dbReference>
<dbReference type="InterPro" id="IPR008979">
    <property type="entry name" value="Galactose-bd-like_sf"/>
</dbReference>
<sequence length="571" mass="62966">MSLPGPHQVEIVERDVPAAMRDGVVLRADVRHPAGEDPTPALLYRAPYDKRRMAALDVLPAAAAVEAGYTVVLQDSRGRFASDGEWQPIMWRQEALDTYDTVEWIAGQPWCDGNIGMVGPSYLGIVQWVGAMQQPPHLRAIAPAMCTVGDYDARATGGALRLDQLVSWAVVLMAPDWLRRRLAAGDPPPRKTVETIAEYAQHPRRAMERLPLTDVLDLEEFPPLLRDVLAGRVEVPDARIDRVRIPTLSVSGWYDLYSNATIGLHQDMAARDGHHHLIMGCWAHLGSLLSVQGEVNFGPAAAAHFGGLPEMHLAFFDRYLRDEGERLPRVRYFLMGAREWRSARRWPPPEAVNRRWYLRHGGTLGPPPQDDEPTAHYRYDPADPVPTHGGRVLNLGDLVPGPLAQNHLEQRPDVLSYTSDALPEAVDLAGPAWLVLSAESSAPDTDFTGKLLDVHPDGRALLVADGIVRARHREGMDAERPLEPGTVHEFFLDLGHTAWRLEPGHRLRVHVSSSNFPQFDRNLNTGGPVGEESVPVVAEQTVHHSAGHPSWLDVTVLPTPPSETEGGAEPA</sequence>
<keyword evidence="1 4" id="KW-0378">Hydrolase</keyword>
<dbReference type="NCBIfam" id="TIGR00976">
    <property type="entry name" value="CocE_NonD"/>
    <property type="match status" value="1"/>
</dbReference>
<evidence type="ECO:0000313" key="4">
    <source>
        <dbReference type="EMBL" id="NGO11583.1"/>
    </source>
</evidence>
<reference evidence="4 5" key="1">
    <citation type="submission" date="2020-02" db="EMBL/GenBank/DDBJ databases">
        <title>Whole-genome analyses of novel actinobacteria.</title>
        <authorList>
            <person name="Sahin N."/>
            <person name="Gencbay T."/>
        </authorList>
    </citation>
    <scope>NUCLEOTIDE SEQUENCE [LARGE SCALE GENOMIC DNA]</scope>
    <source>
        <strain evidence="4 5">HC44</strain>
    </source>
</reference>
<dbReference type="PANTHER" id="PTHR43056:SF10">
    <property type="entry name" value="COCE_NOND FAMILY, PUTATIVE (AFU_ORTHOLOGUE AFUA_7G00600)-RELATED"/>
    <property type="match status" value="1"/>
</dbReference>
<evidence type="ECO:0000256" key="1">
    <source>
        <dbReference type="ARBA" id="ARBA00022801"/>
    </source>
</evidence>
<organism evidence="4 5">
    <name type="scientific">Streptomyces scabichelini</name>
    <dbReference type="NCBI Taxonomy" id="2711217"/>
    <lineage>
        <taxon>Bacteria</taxon>
        <taxon>Bacillati</taxon>
        <taxon>Actinomycetota</taxon>
        <taxon>Actinomycetes</taxon>
        <taxon>Kitasatosporales</taxon>
        <taxon>Streptomycetaceae</taxon>
        <taxon>Streptomyces</taxon>
    </lineage>
</organism>
<name>A0A6G4VCQ0_9ACTN</name>
<keyword evidence="5" id="KW-1185">Reference proteome</keyword>
<dbReference type="EMBL" id="JAAKZY010000109">
    <property type="protein sequence ID" value="NGO11583.1"/>
    <property type="molecule type" value="Genomic_DNA"/>
</dbReference>